<keyword evidence="6" id="KW-0027">Amidation</keyword>
<dbReference type="GO" id="GO:0007218">
    <property type="term" value="P:neuropeptide signaling pathway"/>
    <property type="evidence" value="ECO:0007669"/>
    <property type="project" value="UniProtKB-KW"/>
</dbReference>
<keyword evidence="4" id="KW-0165">Cleavage on pair of basic residues</keyword>
<organism evidence="9 10">
    <name type="scientific">Hippocampus comes</name>
    <name type="common">Tiger tail seahorse</name>
    <dbReference type="NCBI Taxonomy" id="109280"/>
    <lineage>
        <taxon>Eukaryota</taxon>
        <taxon>Metazoa</taxon>
        <taxon>Chordata</taxon>
        <taxon>Craniata</taxon>
        <taxon>Vertebrata</taxon>
        <taxon>Euteleostomi</taxon>
        <taxon>Actinopterygii</taxon>
        <taxon>Neopterygii</taxon>
        <taxon>Teleostei</taxon>
        <taxon>Neoteleostei</taxon>
        <taxon>Acanthomorphata</taxon>
        <taxon>Syngnathiaria</taxon>
        <taxon>Syngnathiformes</taxon>
        <taxon>Syngnathoidei</taxon>
        <taxon>Syngnathidae</taxon>
        <taxon>Hippocampus</taxon>
    </lineage>
</organism>
<evidence type="ECO:0000256" key="3">
    <source>
        <dbReference type="ARBA" id="ARBA00022525"/>
    </source>
</evidence>
<proteinExistence type="inferred from homology"/>
<reference evidence="9" key="1">
    <citation type="submission" date="2025-08" db="UniProtKB">
        <authorList>
            <consortium name="Ensembl"/>
        </authorList>
    </citation>
    <scope>IDENTIFICATION</scope>
</reference>
<protein>
    <submittedName>
        <fullName evidence="9">Tachykinin precursor 1</fullName>
    </submittedName>
</protein>
<evidence type="ECO:0000256" key="1">
    <source>
        <dbReference type="ARBA" id="ARBA00004613"/>
    </source>
</evidence>
<evidence type="ECO:0000256" key="4">
    <source>
        <dbReference type="ARBA" id="ARBA00022685"/>
    </source>
</evidence>
<evidence type="ECO:0000256" key="7">
    <source>
        <dbReference type="ARBA" id="ARBA00023320"/>
    </source>
</evidence>
<feature type="chain" id="PRO_5018781518" evidence="8">
    <location>
        <begin position="21"/>
        <end position="120"/>
    </location>
</feature>
<feature type="signal peptide" evidence="8">
    <location>
        <begin position="1"/>
        <end position="20"/>
    </location>
</feature>
<dbReference type="Ensembl" id="ENSHCOT00000026870.1">
    <property type="protein sequence ID" value="ENSHCOP00000012285.1"/>
    <property type="gene ID" value="ENSHCOG00000000422.1"/>
</dbReference>
<dbReference type="GO" id="GO:0007217">
    <property type="term" value="P:tachykinin receptor signaling pathway"/>
    <property type="evidence" value="ECO:0007669"/>
    <property type="project" value="InterPro"/>
</dbReference>
<comment type="subcellular location">
    <subcellularLocation>
        <location evidence="1">Secreted</location>
    </subcellularLocation>
</comment>
<comment type="similarity">
    <text evidence="2">Belongs to the tachykinin family.</text>
</comment>
<keyword evidence="5 8" id="KW-0732">Signal</keyword>
<dbReference type="AlphaFoldDB" id="A0A3Q3DHG5"/>
<dbReference type="GeneTree" id="ENSGT00390000002457"/>
<keyword evidence="3" id="KW-0964">Secreted</keyword>
<keyword evidence="10" id="KW-1185">Reference proteome</keyword>
<evidence type="ECO:0000256" key="6">
    <source>
        <dbReference type="ARBA" id="ARBA00022815"/>
    </source>
</evidence>
<accession>A0A3Q3DHG5</accession>
<dbReference type="InterPro" id="IPR013055">
    <property type="entry name" value="Tachy_Neuro_lke_CS"/>
</dbReference>
<evidence type="ECO:0000256" key="2">
    <source>
        <dbReference type="ARBA" id="ARBA00007518"/>
    </source>
</evidence>
<dbReference type="InterPro" id="IPR008216">
    <property type="entry name" value="Tachykinin_fam"/>
</dbReference>
<keyword evidence="7" id="KW-0527">Neuropeptide</keyword>
<dbReference type="Proteomes" id="UP000264820">
    <property type="component" value="Unplaced"/>
</dbReference>
<dbReference type="GO" id="GO:0005576">
    <property type="term" value="C:extracellular region"/>
    <property type="evidence" value="ECO:0007669"/>
    <property type="project" value="UniProtKB-SubCell"/>
</dbReference>
<evidence type="ECO:0000256" key="5">
    <source>
        <dbReference type="ARBA" id="ARBA00022729"/>
    </source>
</evidence>
<dbReference type="PANTHER" id="PTHR11250:SF4">
    <property type="entry name" value="PREPROTACHYKININ 1"/>
    <property type="match status" value="1"/>
</dbReference>
<sequence>MTLRLFPLLMLFIAATQVFGEENTLQENDDYWTNDNHIQDNWMSSDPFREILLRRTRKPRPHQFIGLMGKRSMGNHFQRDYIIVVKGHKVNSFVGLMGKRNQEDPDSYEWSTIQMYDKRR</sequence>
<name>A0A3Q3DHG5_HIPCM</name>
<dbReference type="STRING" id="109280.ENSHCOP00000012285"/>
<evidence type="ECO:0000313" key="9">
    <source>
        <dbReference type="Ensembl" id="ENSHCOP00000012285.1"/>
    </source>
</evidence>
<dbReference type="OMA" id="NQIQDDW"/>
<evidence type="ECO:0000256" key="8">
    <source>
        <dbReference type="SAM" id="SignalP"/>
    </source>
</evidence>
<dbReference type="PROSITE" id="PS00267">
    <property type="entry name" value="TACHYKININ"/>
    <property type="match status" value="1"/>
</dbReference>
<dbReference type="PANTHER" id="PTHR11250">
    <property type="entry name" value="TACHYKININ"/>
    <property type="match status" value="1"/>
</dbReference>
<dbReference type="PRINTS" id="PR01829">
    <property type="entry name" value="PROTACHYKNIN"/>
</dbReference>
<evidence type="ECO:0000313" key="10">
    <source>
        <dbReference type="Proteomes" id="UP000264820"/>
    </source>
</evidence>
<reference evidence="9" key="2">
    <citation type="submission" date="2025-09" db="UniProtKB">
        <authorList>
            <consortium name="Ensembl"/>
        </authorList>
    </citation>
    <scope>IDENTIFICATION</scope>
</reference>